<dbReference type="InterPro" id="IPR001683">
    <property type="entry name" value="PX_dom"/>
</dbReference>
<evidence type="ECO:0008006" key="6">
    <source>
        <dbReference type="Google" id="ProtNLM"/>
    </source>
</evidence>
<evidence type="ECO:0000259" key="3">
    <source>
        <dbReference type="PROSITE" id="PS50195"/>
    </source>
</evidence>
<evidence type="ECO:0000313" key="4">
    <source>
        <dbReference type="EMBL" id="KAF0980272.1"/>
    </source>
</evidence>
<dbReference type="EMBL" id="VFQX01000019">
    <property type="protein sequence ID" value="KAF0980272.1"/>
    <property type="molecule type" value="Genomic_DNA"/>
</dbReference>
<feature type="domain" description="PX" evidence="3">
    <location>
        <begin position="32"/>
        <end position="149"/>
    </location>
</feature>
<dbReference type="GO" id="GO:0035091">
    <property type="term" value="F:phosphatidylinositol binding"/>
    <property type="evidence" value="ECO:0007669"/>
    <property type="project" value="InterPro"/>
</dbReference>
<dbReference type="CDD" id="cd06093">
    <property type="entry name" value="PX_domain"/>
    <property type="match status" value="1"/>
</dbReference>
<dbReference type="SUPFAM" id="SSF64268">
    <property type="entry name" value="PX domain"/>
    <property type="match status" value="1"/>
</dbReference>
<accession>A0A6A5C0F0</accession>
<dbReference type="Proteomes" id="UP000444721">
    <property type="component" value="Unassembled WGS sequence"/>
</dbReference>
<dbReference type="Pfam" id="PF00615">
    <property type="entry name" value="RGS"/>
    <property type="match status" value="1"/>
</dbReference>
<dbReference type="RefSeq" id="XP_044564985.1">
    <property type="nucleotide sequence ID" value="XM_044704121.1"/>
</dbReference>
<dbReference type="VEuPathDB" id="AmoebaDB:FDP41_013486"/>
<dbReference type="PANTHER" id="PTHR10555:SF170">
    <property type="entry name" value="FI18122P1"/>
    <property type="match status" value="1"/>
</dbReference>
<protein>
    <recommendedName>
        <fullName evidence="6">PX domain-containing protein</fullName>
    </recommendedName>
</protein>
<evidence type="ECO:0000259" key="2">
    <source>
        <dbReference type="PROSITE" id="PS50132"/>
    </source>
</evidence>
<feature type="compositionally biased region" description="Basic and acidic residues" evidence="1">
    <location>
        <begin position="1"/>
        <end position="14"/>
    </location>
</feature>
<dbReference type="PANTHER" id="PTHR10555">
    <property type="entry name" value="SORTING NEXIN"/>
    <property type="match status" value="1"/>
</dbReference>
<name>A0A6A5C0F0_NAEFO</name>
<comment type="caution">
    <text evidence="4">The sequence shown here is derived from an EMBL/GenBank/DDBJ whole genome shotgun (WGS) entry which is preliminary data.</text>
</comment>
<dbReference type="InterPro" id="IPR016137">
    <property type="entry name" value="RGS"/>
</dbReference>
<dbReference type="OMA" id="DPMKEGK"/>
<dbReference type="Pfam" id="PF00787">
    <property type="entry name" value="PX"/>
    <property type="match status" value="1"/>
</dbReference>
<dbReference type="GeneID" id="68120701"/>
<evidence type="ECO:0000256" key="1">
    <source>
        <dbReference type="SAM" id="MobiDB-lite"/>
    </source>
</evidence>
<dbReference type="VEuPathDB" id="AmoebaDB:NfTy_028550"/>
<dbReference type="Gene3D" id="1.10.167.10">
    <property type="entry name" value="Regulator of G-protein Signalling 4, domain 2"/>
    <property type="match status" value="1"/>
</dbReference>
<dbReference type="InterPro" id="IPR044926">
    <property type="entry name" value="RGS_subdomain_2"/>
</dbReference>
<dbReference type="Gene3D" id="3.30.1520.10">
    <property type="entry name" value="Phox-like domain"/>
    <property type="match status" value="1"/>
</dbReference>
<dbReference type="PROSITE" id="PS50195">
    <property type="entry name" value="PX"/>
    <property type="match status" value="1"/>
</dbReference>
<dbReference type="SMART" id="SM00312">
    <property type="entry name" value="PX"/>
    <property type="match status" value="1"/>
</dbReference>
<sequence>MMKEVATEKQDDHCFSPNTTMQNNSAGSSVGKIVSVSVVDPMKEGKGLSAKTTYLIQTEVALAGFPEQRMIYNSRKRYTEFKSLYDECKKLVNSNLKSTFPPKSFKKFNEKLIEERRQIFESIITEIVDNPVLLNNSLLKNFLAIPTHVQLVHKTPLTQNHRKFKFSTVLKVEEIKFSFKQFLIEEHNIEPFEFLESIHQIQTNGSILVDEFDRLVIQEFVEIGSVREINIDNKTRNNLLNDWNNLKESLNKNSINVVIWDGQLEPILAPVCNSVKLHLKNDSFSRFSQLQLSA</sequence>
<gene>
    <name evidence="4" type="ORF">FDP41_013486</name>
</gene>
<dbReference type="AlphaFoldDB" id="A0A6A5C0F0"/>
<dbReference type="GO" id="GO:0005768">
    <property type="term" value="C:endosome"/>
    <property type="evidence" value="ECO:0007669"/>
    <property type="project" value="TreeGrafter"/>
</dbReference>
<dbReference type="VEuPathDB" id="AmoebaDB:NF0019170"/>
<organism evidence="4 5">
    <name type="scientific">Naegleria fowleri</name>
    <name type="common">Brain eating amoeba</name>
    <dbReference type="NCBI Taxonomy" id="5763"/>
    <lineage>
        <taxon>Eukaryota</taxon>
        <taxon>Discoba</taxon>
        <taxon>Heterolobosea</taxon>
        <taxon>Tetramitia</taxon>
        <taxon>Eutetramitia</taxon>
        <taxon>Vahlkampfiidae</taxon>
        <taxon>Naegleria</taxon>
    </lineage>
</organism>
<dbReference type="SUPFAM" id="SSF48097">
    <property type="entry name" value="Regulator of G-protein signaling, RGS"/>
    <property type="match status" value="1"/>
</dbReference>
<dbReference type="InterPro" id="IPR036871">
    <property type="entry name" value="PX_dom_sf"/>
</dbReference>
<feature type="domain" description="RGS" evidence="2">
    <location>
        <begin position="165"/>
        <end position="287"/>
    </location>
</feature>
<dbReference type="PROSITE" id="PS50132">
    <property type="entry name" value="RGS"/>
    <property type="match status" value="1"/>
</dbReference>
<dbReference type="OrthoDB" id="196547at2759"/>
<reference evidence="4 5" key="1">
    <citation type="journal article" date="2019" name="Sci. Rep.">
        <title>Nanopore sequencing improves the draft genome of the human pathogenic amoeba Naegleria fowleri.</title>
        <authorList>
            <person name="Liechti N."/>
            <person name="Schurch N."/>
            <person name="Bruggmann R."/>
            <person name="Wittwer M."/>
        </authorList>
    </citation>
    <scope>NUCLEOTIDE SEQUENCE [LARGE SCALE GENOMIC DNA]</scope>
    <source>
        <strain evidence="4 5">ATCC 30894</strain>
    </source>
</reference>
<evidence type="ECO:0000313" key="5">
    <source>
        <dbReference type="Proteomes" id="UP000444721"/>
    </source>
</evidence>
<keyword evidence="5" id="KW-1185">Reference proteome</keyword>
<feature type="region of interest" description="Disordered" evidence="1">
    <location>
        <begin position="1"/>
        <end position="26"/>
    </location>
</feature>
<proteinExistence type="predicted"/>
<dbReference type="InterPro" id="IPR036305">
    <property type="entry name" value="RGS_sf"/>
</dbReference>